<comment type="similarity">
    <text evidence="2">Belongs to the chromate ion transporter (CHR) (TC 2.A.51) family.</text>
</comment>
<protein>
    <submittedName>
        <fullName evidence="9">Chromate transporter-domain-containing protein</fullName>
    </submittedName>
</protein>
<evidence type="ECO:0000313" key="9">
    <source>
        <dbReference type="EMBL" id="KAK1925571.1"/>
    </source>
</evidence>
<keyword evidence="5 8" id="KW-1133">Transmembrane helix</keyword>
<evidence type="ECO:0000256" key="6">
    <source>
        <dbReference type="ARBA" id="ARBA00023136"/>
    </source>
</evidence>
<sequence>MDRPLRERLLEVCRHCSDLGLIAFGGPPVHLILLKARFVEKLKWIDERTYLDLFSLSGALPGPASTKVALSIAVVTQGLLPGLLAFMFWSLPGAAGMAALGFGVSRIPDELPGQVMSLLTGLNAAAVGLIALAAVQLGTAASTDRITTLIVWLSASFGVCYHHPAMYPSLIAAGGITTFAWDFRRRWLTGPIRRLLKKEPNHQAQAPEDEPEAIEMNRMATAPAQAAVRVESRGAQPEDMDKDIASIRPSSYPSPAPSPKLSHRRLPPTDDVEPALPPSSRASMISQRTAHPTDQEDVGATPTSSPLKTVSRRAALCLFAGFCLLLIVPLSTRAGLKNAGSVVPRALDFFSNMVIAGTIIFGGGPVVIPLLRDYVVGPGWVSSRDFLLTFAILQAFPGPNFNFAVALGILANPSNRVLGAFLGWLGIFSPGITIHLALIPFYASWRDKPFVRAIIRGLNAAASGLVFVAVWQLFLVGYIYRGAGGEGGSSPQTLSGPLTADPFWGVVASGAFVGCKTFKMPPWMAIALGGCAGLAWYGVTR</sequence>
<dbReference type="InterPro" id="IPR003370">
    <property type="entry name" value="Chromate_transpt"/>
</dbReference>
<evidence type="ECO:0000256" key="7">
    <source>
        <dbReference type="SAM" id="MobiDB-lite"/>
    </source>
</evidence>
<evidence type="ECO:0000256" key="2">
    <source>
        <dbReference type="ARBA" id="ARBA00005262"/>
    </source>
</evidence>
<feature type="transmembrane region" description="Helical" evidence="8">
    <location>
        <begin position="457"/>
        <end position="480"/>
    </location>
</feature>
<evidence type="ECO:0000313" key="10">
    <source>
        <dbReference type="Proteomes" id="UP001182556"/>
    </source>
</evidence>
<organism evidence="9 10">
    <name type="scientific">Papiliotrema laurentii</name>
    <name type="common">Cryptococcus laurentii</name>
    <dbReference type="NCBI Taxonomy" id="5418"/>
    <lineage>
        <taxon>Eukaryota</taxon>
        <taxon>Fungi</taxon>
        <taxon>Dikarya</taxon>
        <taxon>Basidiomycota</taxon>
        <taxon>Agaricomycotina</taxon>
        <taxon>Tremellomycetes</taxon>
        <taxon>Tremellales</taxon>
        <taxon>Rhynchogastremaceae</taxon>
        <taxon>Papiliotrema</taxon>
    </lineage>
</organism>
<evidence type="ECO:0000256" key="5">
    <source>
        <dbReference type="ARBA" id="ARBA00022989"/>
    </source>
</evidence>
<proteinExistence type="inferred from homology"/>
<dbReference type="GO" id="GO:0015109">
    <property type="term" value="F:chromate transmembrane transporter activity"/>
    <property type="evidence" value="ECO:0007669"/>
    <property type="project" value="InterPro"/>
</dbReference>
<keyword evidence="3" id="KW-1003">Cell membrane</keyword>
<dbReference type="Proteomes" id="UP001182556">
    <property type="component" value="Unassembled WGS sequence"/>
</dbReference>
<feature type="transmembrane region" description="Helical" evidence="8">
    <location>
        <begin position="520"/>
        <end position="539"/>
    </location>
</feature>
<dbReference type="Pfam" id="PF02417">
    <property type="entry name" value="Chromate_transp"/>
    <property type="match status" value="2"/>
</dbReference>
<gene>
    <name evidence="9" type="ORF">DB88DRAFT_484362</name>
</gene>
<feature type="transmembrane region" description="Helical" evidence="8">
    <location>
        <begin position="352"/>
        <end position="374"/>
    </location>
</feature>
<comment type="subcellular location">
    <subcellularLocation>
        <location evidence="1">Cell membrane</location>
        <topology evidence="1">Multi-pass membrane protein</topology>
    </subcellularLocation>
</comment>
<feature type="transmembrane region" description="Helical" evidence="8">
    <location>
        <begin position="386"/>
        <end position="409"/>
    </location>
</feature>
<dbReference type="AlphaFoldDB" id="A0AAD9FSZ9"/>
<accession>A0AAD9FSZ9</accession>
<keyword evidence="10" id="KW-1185">Reference proteome</keyword>
<feature type="region of interest" description="Disordered" evidence="7">
    <location>
        <begin position="222"/>
        <end position="305"/>
    </location>
</feature>
<comment type="caution">
    <text evidence="9">The sequence shown here is derived from an EMBL/GenBank/DDBJ whole genome shotgun (WGS) entry which is preliminary data.</text>
</comment>
<dbReference type="PANTHER" id="PTHR33567">
    <property type="entry name" value="CHROMATE ION TRANSPORTER (EUROFUNG)"/>
    <property type="match status" value="1"/>
</dbReference>
<feature type="transmembrane region" description="Helical" evidence="8">
    <location>
        <begin position="68"/>
        <end position="91"/>
    </location>
</feature>
<name>A0AAD9FSZ9_PAPLA</name>
<feature type="transmembrane region" description="Helical" evidence="8">
    <location>
        <begin position="314"/>
        <end position="332"/>
    </location>
</feature>
<keyword evidence="4 8" id="KW-0812">Transmembrane</keyword>
<feature type="transmembrane region" description="Helical" evidence="8">
    <location>
        <begin position="111"/>
        <end position="134"/>
    </location>
</feature>
<evidence type="ECO:0000256" key="8">
    <source>
        <dbReference type="SAM" id="Phobius"/>
    </source>
</evidence>
<dbReference type="PANTHER" id="PTHR33567:SF3">
    <property type="entry name" value="CHROMATE ION TRANSPORTER (EUROFUNG)"/>
    <property type="match status" value="1"/>
</dbReference>
<keyword evidence="6 8" id="KW-0472">Membrane</keyword>
<evidence type="ECO:0000256" key="4">
    <source>
        <dbReference type="ARBA" id="ARBA00022692"/>
    </source>
</evidence>
<reference evidence="9" key="1">
    <citation type="submission" date="2023-02" db="EMBL/GenBank/DDBJ databases">
        <title>Identification and recombinant expression of a fungal hydrolase from Papiliotrema laurentii that hydrolyzes apple cutin and clears colloidal polyester polyurethane.</title>
        <authorList>
            <consortium name="DOE Joint Genome Institute"/>
            <person name="Roman V.A."/>
            <person name="Bojanowski C."/>
            <person name="Crable B.R."/>
            <person name="Wagner D.N."/>
            <person name="Hung C.S."/>
            <person name="Nadeau L.J."/>
            <person name="Schratz L."/>
            <person name="Haridas S."/>
            <person name="Pangilinan J."/>
            <person name="Lipzen A."/>
            <person name="Na H."/>
            <person name="Yan M."/>
            <person name="Ng V."/>
            <person name="Grigoriev I.V."/>
            <person name="Spatafora J.W."/>
            <person name="Barlow D."/>
            <person name="Biffinger J."/>
            <person name="Kelley-Loughnane N."/>
            <person name="Varaljay V.A."/>
            <person name="Crookes-Goodson W.J."/>
        </authorList>
    </citation>
    <scope>NUCLEOTIDE SEQUENCE</scope>
    <source>
        <strain evidence="9">5307AH</strain>
    </source>
</reference>
<dbReference type="EMBL" id="JAODAN010000003">
    <property type="protein sequence ID" value="KAK1925571.1"/>
    <property type="molecule type" value="Genomic_DNA"/>
</dbReference>
<evidence type="ECO:0000256" key="3">
    <source>
        <dbReference type="ARBA" id="ARBA00022475"/>
    </source>
</evidence>
<feature type="transmembrane region" description="Helical" evidence="8">
    <location>
        <begin position="421"/>
        <end position="445"/>
    </location>
</feature>
<evidence type="ECO:0000256" key="1">
    <source>
        <dbReference type="ARBA" id="ARBA00004651"/>
    </source>
</evidence>
<feature type="compositionally biased region" description="Polar residues" evidence="7">
    <location>
        <begin position="280"/>
        <end position="292"/>
    </location>
</feature>
<dbReference type="GO" id="GO:0005886">
    <property type="term" value="C:plasma membrane"/>
    <property type="evidence" value="ECO:0007669"/>
    <property type="project" value="UniProtKB-SubCell"/>
</dbReference>